<feature type="region of interest" description="Disordered" evidence="1">
    <location>
        <begin position="1"/>
        <end position="25"/>
    </location>
</feature>
<evidence type="ECO:0000313" key="2">
    <source>
        <dbReference type="EMBL" id="OIO65581.1"/>
    </source>
</evidence>
<name>A0A1J4Y491_9BACT</name>
<organism evidence="2 3">
    <name type="scientific">Candidatus Wolfebacteria bacterium CG1_02_39_135</name>
    <dbReference type="NCBI Taxonomy" id="1805425"/>
    <lineage>
        <taxon>Bacteria</taxon>
        <taxon>Candidatus Wolfeibacteriota</taxon>
    </lineage>
</organism>
<gene>
    <name evidence="2" type="ORF">AUJ30_00740</name>
</gene>
<dbReference type="CDD" id="cd22784">
    <property type="entry name" value="DPBB_MltA_YuiC-like"/>
    <property type="match status" value="1"/>
</dbReference>
<dbReference type="EMBL" id="MNWX01000014">
    <property type="protein sequence ID" value="OIO65581.1"/>
    <property type="molecule type" value="Genomic_DNA"/>
</dbReference>
<evidence type="ECO:0008006" key="4">
    <source>
        <dbReference type="Google" id="ProtNLM"/>
    </source>
</evidence>
<comment type="caution">
    <text evidence="2">The sequence shown here is derived from an EMBL/GenBank/DDBJ whole genome shotgun (WGS) entry which is preliminary data.</text>
</comment>
<dbReference type="STRING" id="1805425.AUJ30_00740"/>
<protein>
    <recommendedName>
        <fullName evidence="4">3D domain-containing protein</fullName>
    </recommendedName>
</protein>
<feature type="compositionally biased region" description="Basic residues" evidence="1">
    <location>
        <begin position="16"/>
        <end position="25"/>
    </location>
</feature>
<reference evidence="2 3" key="1">
    <citation type="journal article" date="2016" name="Environ. Microbiol.">
        <title>Genomic resolution of a cold subsurface aquifer community provides metabolic insights for novel microbes adapted to high CO concentrations.</title>
        <authorList>
            <person name="Probst A.J."/>
            <person name="Castelle C.J."/>
            <person name="Singh A."/>
            <person name="Brown C.T."/>
            <person name="Anantharaman K."/>
            <person name="Sharon I."/>
            <person name="Hug L.A."/>
            <person name="Burstein D."/>
            <person name="Emerson J.B."/>
            <person name="Thomas B.C."/>
            <person name="Banfield J.F."/>
        </authorList>
    </citation>
    <scope>NUCLEOTIDE SEQUENCE [LARGE SCALE GENOMIC DNA]</scope>
    <source>
        <strain evidence="2">CG1_02_39_135</strain>
    </source>
</reference>
<dbReference type="Proteomes" id="UP000182693">
    <property type="component" value="Unassembled WGS sequence"/>
</dbReference>
<evidence type="ECO:0000256" key="1">
    <source>
        <dbReference type="SAM" id="MobiDB-lite"/>
    </source>
</evidence>
<sequence>MVLKNKTKMDNEDKKRLRTGPRKRKRGIKFDNKSVRKFLILITSVLTVLLVVEAAQIFLQFKKTIVQRPVYMVEGQPIDIDAYLREYFVNKIPNKTMYVTVSAYSSTKDQTDGNPFLTALGTPVRDGIVAANFLPIGTVVRFPDKFGEKIFVVEDRMHEKFGLQVDIWMSNQEDAKKFGIQYLKMEIF</sequence>
<dbReference type="AlphaFoldDB" id="A0A1J4Y491"/>
<evidence type="ECO:0000313" key="3">
    <source>
        <dbReference type="Proteomes" id="UP000182693"/>
    </source>
</evidence>
<proteinExistence type="predicted"/>
<accession>A0A1J4Y491</accession>